<keyword evidence="2" id="KW-0732">Signal</keyword>
<feature type="compositionally biased region" description="Acidic residues" evidence="1">
    <location>
        <begin position="184"/>
        <end position="194"/>
    </location>
</feature>
<name>A0A1R2CQC9_9CILI</name>
<dbReference type="Proteomes" id="UP000187209">
    <property type="component" value="Unassembled WGS sequence"/>
</dbReference>
<feature type="compositionally biased region" description="Low complexity" evidence="1">
    <location>
        <begin position="168"/>
        <end position="177"/>
    </location>
</feature>
<feature type="chain" id="PRO_5010294476" description="RxLR effector protein" evidence="2">
    <location>
        <begin position="20"/>
        <end position="209"/>
    </location>
</feature>
<evidence type="ECO:0008006" key="5">
    <source>
        <dbReference type="Google" id="ProtNLM"/>
    </source>
</evidence>
<dbReference type="AlphaFoldDB" id="A0A1R2CQC9"/>
<feature type="region of interest" description="Disordered" evidence="1">
    <location>
        <begin position="49"/>
        <end position="96"/>
    </location>
</feature>
<evidence type="ECO:0000313" key="4">
    <source>
        <dbReference type="Proteomes" id="UP000187209"/>
    </source>
</evidence>
<feature type="signal peptide" evidence="2">
    <location>
        <begin position="1"/>
        <end position="19"/>
    </location>
</feature>
<accession>A0A1R2CQC9</accession>
<organism evidence="3 4">
    <name type="scientific">Stentor coeruleus</name>
    <dbReference type="NCBI Taxonomy" id="5963"/>
    <lineage>
        <taxon>Eukaryota</taxon>
        <taxon>Sar</taxon>
        <taxon>Alveolata</taxon>
        <taxon>Ciliophora</taxon>
        <taxon>Postciliodesmatophora</taxon>
        <taxon>Heterotrichea</taxon>
        <taxon>Heterotrichida</taxon>
        <taxon>Stentoridae</taxon>
        <taxon>Stentor</taxon>
    </lineage>
</organism>
<evidence type="ECO:0000256" key="1">
    <source>
        <dbReference type="SAM" id="MobiDB-lite"/>
    </source>
</evidence>
<dbReference type="EMBL" id="MPUH01000086">
    <property type="protein sequence ID" value="OMJ91207.1"/>
    <property type="molecule type" value="Genomic_DNA"/>
</dbReference>
<proteinExistence type="predicted"/>
<protein>
    <recommendedName>
        <fullName evidence="5">RxLR effector protein</fullName>
    </recommendedName>
</protein>
<evidence type="ECO:0000313" key="3">
    <source>
        <dbReference type="EMBL" id="OMJ91207.1"/>
    </source>
</evidence>
<feature type="compositionally biased region" description="Acidic residues" evidence="1">
    <location>
        <begin position="71"/>
        <end position="88"/>
    </location>
</feature>
<gene>
    <name evidence="3" type="ORF">SteCoe_6275</name>
</gene>
<reference evidence="3 4" key="1">
    <citation type="submission" date="2016-11" db="EMBL/GenBank/DDBJ databases">
        <title>The macronuclear genome of Stentor coeruleus: a giant cell with tiny introns.</title>
        <authorList>
            <person name="Slabodnick M."/>
            <person name="Ruby J.G."/>
            <person name="Reiff S.B."/>
            <person name="Swart E.C."/>
            <person name="Gosai S."/>
            <person name="Prabakaran S."/>
            <person name="Witkowska E."/>
            <person name="Larue G.E."/>
            <person name="Fisher S."/>
            <person name="Freeman R.M."/>
            <person name="Gunawardena J."/>
            <person name="Chu W."/>
            <person name="Stover N.A."/>
            <person name="Gregory B.D."/>
            <person name="Nowacki M."/>
            <person name="Derisi J."/>
            <person name="Roy S.W."/>
            <person name="Marshall W.F."/>
            <person name="Sood P."/>
        </authorList>
    </citation>
    <scope>NUCLEOTIDE SEQUENCE [LARGE SCALE GENOMIC DNA]</scope>
    <source>
        <strain evidence="3">WM001</strain>
    </source>
</reference>
<keyword evidence="4" id="KW-1185">Reference proteome</keyword>
<evidence type="ECO:0000256" key="2">
    <source>
        <dbReference type="SAM" id="SignalP"/>
    </source>
</evidence>
<sequence>MPLKSLMIFLVLLAGSSNALSKLSKSSQFDTESNSLRIFKSTLFLQESTESTSSSDQAAEKALTESTTEASDTEGDKIEDGEEEEDDAIVTSASTLEETAPVSAFLQVTDEIAIESDSEDAAEKTDEDETVLDDVEVLVEGFNDDPDGEEQYSQNFIQTGLESFIELSGSDNTGSDDTSVKVEDDVEEELDEVSVEGLQTDEDKPEKTT</sequence>
<comment type="caution">
    <text evidence="3">The sequence shown here is derived from an EMBL/GenBank/DDBJ whole genome shotgun (WGS) entry which is preliminary data.</text>
</comment>
<feature type="region of interest" description="Disordered" evidence="1">
    <location>
        <begin position="166"/>
        <end position="209"/>
    </location>
</feature>